<feature type="domain" description="Nucleolar 27S pre-rRNA processing Urb2/Npa2 C-terminal" evidence="1">
    <location>
        <begin position="58"/>
        <end position="162"/>
    </location>
</feature>
<evidence type="ECO:0000313" key="2">
    <source>
        <dbReference type="EMBL" id="WRT70796.1"/>
    </source>
</evidence>
<evidence type="ECO:0000313" key="3">
    <source>
        <dbReference type="Proteomes" id="UP001329825"/>
    </source>
</evidence>
<name>A0ABZ1D9N3_9TREE</name>
<gene>
    <name evidence="2" type="ORF">IL334_007795</name>
</gene>
<reference evidence="2 3" key="1">
    <citation type="submission" date="2024-01" db="EMBL/GenBank/DDBJ databases">
        <title>Comparative genomics of Cryptococcus and Kwoniella reveals pathogenesis evolution and contrasting modes of karyotype evolution via chromosome fusion or intercentromeric recombination.</title>
        <authorList>
            <person name="Coelho M.A."/>
            <person name="David-Palma M."/>
            <person name="Shea T."/>
            <person name="Bowers K."/>
            <person name="McGinley-Smith S."/>
            <person name="Mohammad A.W."/>
            <person name="Gnirke A."/>
            <person name="Yurkov A.M."/>
            <person name="Nowrousian M."/>
            <person name="Sun S."/>
            <person name="Cuomo C.A."/>
            <person name="Heitman J."/>
        </authorList>
    </citation>
    <scope>NUCLEOTIDE SEQUENCE [LARGE SCALE GENOMIC DNA]</scope>
    <source>
        <strain evidence="2">CBS 11374</strain>
    </source>
</reference>
<proteinExistence type="predicted"/>
<dbReference type="RefSeq" id="XP_062795535.1">
    <property type="nucleotide sequence ID" value="XM_062939484.1"/>
</dbReference>
<sequence length="210" mass="22978">MARPASRFSRATFPRRYTLAPLPPQRQSAFLPLFPADAAPFALQHDDVIHLFSIPESLPLLVNILTALSRRRPDLILSTLPQTVDVICAMFSSLQNTQAFSRLLVALTQMRLKGHETSPLAKHTPAILVAYVRAAADLHSAFTPTTRRELESGLFALCNLATAGGRIEARGREGEGLGTPFGLGEGAGGEIELWADLWRSWSKSRYMGQG</sequence>
<dbReference type="InterPro" id="IPR018849">
    <property type="entry name" value="Urb2/Npa2_C"/>
</dbReference>
<dbReference type="EMBL" id="CP141891">
    <property type="protein sequence ID" value="WRT70796.1"/>
    <property type="molecule type" value="Genomic_DNA"/>
</dbReference>
<dbReference type="Pfam" id="PF10441">
    <property type="entry name" value="Urb2"/>
    <property type="match status" value="1"/>
</dbReference>
<evidence type="ECO:0000259" key="1">
    <source>
        <dbReference type="Pfam" id="PF10441"/>
    </source>
</evidence>
<protein>
    <recommendedName>
        <fullName evidence="1">Nucleolar 27S pre-rRNA processing Urb2/Npa2 C-terminal domain-containing protein</fullName>
    </recommendedName>
</protein>
<accession>A0ABZ1D9N3</accession>
<keyword evidence="3" id="KW-1185">Reference proteome</keyword>
<organism evidence="2 3">
    <name type="scientific">Kwoniella shivajii</name>
    <dbReference type="NCBI Taxonomy" id="564305"/>
    <lineage>
        <taxon>Eukaryota</taxon>
        <taxon>Fungi</taxon>
        <taxon>Dikarya</taxon>
        <taxon>Basidiomycota</taxon>
        <taxon>Agaricomycotina</taxon>
        <taxon>Tremellomycetes</taxon>
        <taxon>Tremellales</taxon>
        <taxon>Cryptococcaceae</taxon>
        <taxon>Kwoniella</taxon>
    </lineage>
</organism>
<dbReference type="Proteomes" id="UP001329825">
    <property type="component" value="Chromosome 11"/>
</dbReference>
<dbReference type="GeneID" id="87959925"/>